<reference evidence="1 2" key="1">
    <citation type="submission" date="2024-02" db="EMBL/GenBank/DDBJ databases">
        <title>Microbulbifer aestuariivivens NBRC 112533.</title>
        <authorList>
            <person name="Ichikawa N."/>
            <person name="Katano-Makiyama Y."/>
            <person name="Hidaka K."/>
        </authorList>
    </citation>
    <scope>NUCLEOTIDE SEQUENCE [LARGE SCALE GENOMIC DNA]</scope>
    <source>
        <strain evidence="1 2">NBRC 112533</strain>
    </source>
</reference>
<comment type="caution">
    <text evidence="1">The sequence shown here is derived from an EMBL/GenBank/DDBJ whole genome shotgun (WGS) entry which is preliminary data.</text>
</comment>
<dbReference type="Proteomes" id="UP001408594">
    <property type="component" value="Unassembled WGS sequence"/>
</dbReference>
<dbReference type="EMBL" id="BAABRT010000019">
    <property type="protein sequence ID" value="GAA5525737.1"/>
    <property type="molecule type" value="Genomic_DNA"/>
</dbReference>
<name>A0ABP9WRB4_9GAMM</name>
<gene>
    <name evidence="1" type="ORF">Maes01_02309</name>
</gene>
<keyword evidence="2" id="KW-1185">Reference proteome</keyword>
<organism evidence="1 2">
    <name type="scientific">Microbulbifer aestuariivivens</name>
    <dbReference type="NCBI Taxonomy" id="1908308"/>
    <lineage>
        <taxon>Bacteria</taxon>
        <taxon>Pseudomonadati</taxon>
        <taxon>Pseudomonadota</taxon>
        <taxon>Gammaproteobacteria</taxon>
        <taxon>Cellvibrionales</taxon>
        <taxon>Microbulbiferaceae</taxon>
        <taxon>Microbulbifer</taxon>
    </lineage>
</organism>
<sequence>MNIRDIVFKHKDQVGEGYSKNKYRMSPDKSYESRVRFNQVTDEPFTSFPVHPEANVPNSVLRIDF</sequence>
<accession>A0ABP9WRB4</accession>
<evidence type="ECO:0000313" key="2">
    <source>
        <dbReference type="Proteomes" id="UP001408594"/>
    </source>
</evidence>
<evidence type="ECO:0000313" key="1">
    <source>
        <dbReference type="EMBL" id="GAA5525737.1"/>
    </source>
</evidence>
<proteinExistence type="predicted"/>
<protein>
    <submittedName>
        <fullName evidence="1">Uncharacterized protein</fullName>
    </submittedName>
</protein>